<feature type="compositionally biased region" description="Basic and acidic residues" evidence="1">
    <location>
        <begin position="14"/>
        <end position="34"/>
    </location>
</feature>
<dbReference type="PANTHER" id="PTHR33067">
    <property type="entry name" value="RNA-DIRECTED DNA POLYMERASE-RELATED"/>
    <property type="match status" value="1"/>
</dbReference>
<comment type="caution">
    <text evidence="2">The sequence shown here is derived from an EMBL/GenBank/DDBJ whole genome shotgun (WGS) entry which is preliminary data.</text>
</comment>
<evidence type="ECO:0000256" key="1">
    <source>
        <dbReference type="SAM" id="MobiDB-lite"/>
    </source>
</evidence>
<evidence type="ECO:0000313" key="2">
    <source>
        <dbReference type="EMBL" id="KAA3471041.1"/>
    </source>
</evidence>
<reference evidence="3" key="1">
    <citation type="journal article" date="2019" name="Plant Biotechnol. J.">
        <title>Genome sequencing of the Australian wild diploid species Gossypium australe highlights disease resistance and delayed gland morphogenesis.</title>
        <authorList>
            <person name="Cai Y."/>
            <person name="Cai X."/>
            <person name="Wang Q."/>
            <person name="Wang P."/>
            <person name="Zhang Y."/>
            <person name="Cai C."/>
            <person name="Xu Y."/>
            <person name="Wang K."/>
            <person name="Zhou Z."/>
            <person name="Wang C."/>
            <person name="Geng S."/>
            <person name="Li B."/>
            <person name="Dong Q."/>
            <person name="Hou Y."/>
            <person name="Wang H."/>
            <person name="Ai P."/>
            <person name="Liu Z."/>
            <person name="Yi F."/>
            <person name="Sun M."/>
            <person name="An G."/>
            <person name="Cheng J."/>
            <person name="Zhang Y."/>
            <person name="Shi Q."/>
            <person name="Xie Y."/>
            <person name="Shi X."/>
            <person name="Chang Y."/>
            <person name="Huang F."/>
            <person name="Chen Y."/>
            <person name="Hong S."/>
            <person name="Mi L."/>
            <person name="Sun Q."/>
            <person name="Zhang L."/>
            <person name="Zhou B."/>
            <person name="Peng R."/>
            <person name="Zhang X."/>
            <person name="Liu F."/>
        </authorList>
    </citation>
    <scope>NUCLEOTIDE SEQUENCE [LARGE SCALE GENOMIC DNA]</scope>
    <source>
        <strain evidence="3">cv. PA1801</strain>
    </source>
</reference>
<dbReference type="Proteomes" id="UP000325315">
    <property type="component" value="Unassembled WGS sequence"/>
</dbReference>
<name>A0A5B6VPK0_9ROSI</name>
<evidence type="ECO:0000313" key="3">
    <source>
        <dbReference type="Proteomes" id="UP000325315"/>
    </source>
</evidence>
<dbReference type="AlphaFoldDB" id="A0A5B6VPK0"/>
<gene>
    <name evidence="2" type="ORF">EPI10_016698</name>
</gene>
<organism evidence="2 3">
    <name type="scientific">Gossypium australe</name>
    <dbReference type="NCBI Taxonomy" id="47621"/>
    <lineage>
        <taxon>Eukaryota</taxon>
        <taxon>Viridiplantae</taxon>
        <taxon>Streptophyta</taxon>
        <taxon>Embryophyta</taxon>
        <taxon>Tracheophyta</taxon>
        <taxon>Spermatophyta</taxon>
        <taxon>Magnoliopsida</taxon>
        <taxon>eudicotyledons</taxon>
        <taxon>Gunneridae</taxon>
        <taxon>Pentapetalae</taxon>
        <taxon>rosids</taxon>
        <taxon>malvids</taxon>
        <taxon>Malvales</taxon>
        <taxon>Malvaceae</taxon>
        <taxon>Malvoideae</taxon>
        <taxon>Gossypium</taxon>
    </lineage>
</organism>
<sequence>MDDIDELQDNFLEVEDRPEPDRENEPTIETGKETPKDVEITKVPFPSRLEERTLNVNIPLIELIDKVPKYAKFLKNMMVRRKKIKVGEQVPRKLKDPRNFIIPIEIRSVHFNRALCNLGASINLMSLSVFEKIRLGNLKTTQITLQLGDRSSVHPKGVLDDMLVKVQSFIIPTNFGVLDFKEDHEISILLGRPFMATSRSTIDLEKND</sequence>
<feature type="compositionally biased region" description="Acidic residues" evidence="1">
    <location>
        <begin position="1"/>
        <end position="13"/>
    </location>
</feature>
<dbReference type="InterPro" id="IPR021109">
    <property type="entry name" value="Peptidase_aspartic_dom_sf"/>
</dbReference>
<protein>
    <submittedName>
        <fullName evidence="2">Signal transducer and activator of transcription A-like</fullName>
    </submittedName>
</protein>
<feature type="region of interest" description="Disordered" evidence="1">
    <location>
        <begin position="1"/>
        <end position="34"/>
    </location>
</feature>
<keyword evidence="3" id="KW-1185">Reference proteome</keyword>
<dbReference type="Gene3D" id="2.40.70.10">
    <property type="entry name" value="Acid Proteases"/>
    <property type="match status" value="1"/>
</dbReference>
<dbReference type="OrthoDB" id="1702682at2759"/>
<dbReference type="PANTHER" id="PTHR33067:SF31">
    <property type="entry name" value="RNA-DIRECTED DNA POLYMERASE"/>
    <property type="match status" value="1"/>
</dbReference>
<accession>A0A5B6VPK0</accession>
<dbReference type="EMBL" id="SMMG02000006">
    <property type="protein sequence ID" value="KAA3471041.1"/>
    <property type="molecule type" value="Genomic_DNA"/>
</dbReference>
<proteinExistence type="predicted"/>
<dbReference type="CDD" id="cd00303">
    <property type="entry name" value="retropepsin_like"/>
    <property type="match status" value="1"/>
</dbReference>